<feature type="region of interest" description="Disordered" evidence="1">
    <location>
        <begin position="467"/>
        <end position="505"/>
    </location>
</feature>
<feature type="region of interest" description="Disordered" evidence="1">
    <location>
        <begin position="592"/>
        <end position="618"/>
    </location>
</feature>
<dbReference type="InterPro" id="IPR041078">
    <property type="entry name" value="Plavaka"/>
</dbReference>
<dbReference type="OrthoDB" id="2687259at2759"/>
<dbReference type="AlphaFoldDB" id="A0A9P6A7W0"/>
<name>A0A9P6A7W0_PLEER</name>
<feature type="compositionally biased region" description="Polar residues" evidence="1">
    <location>
        <begin position="592"/>
        <end position="605"/>
    </location>
</feature>
<keyword evidence="3" id="KW-1185">Reference proteome</keyword>
<gene>
    <name evidence="2" type="ORF">BDN71DRAFT_1501960</name>
</gene>
<dbReference type="Pfam" id="PF18759">
    <property type="entry name" value="Plavaka"/>
    <property type="match status" value="1"/>
</dbReference>
<evidence type="ECO:0000313" key="2">
    <source>
        <dbReference type="EMBL" id="KAF9500758.1"/>
    </source>
</evidence>
<protein>
    <submittedName>
        <fullName evidence="2">Uncharacterized protein</fullName>
    </submittedName>
</protein>
<feature type="compositionally biased region" description="Polar residues" evidence="1">
    <location>
        <begin position="469"/>
        <end position="494"/>
    </location>
</feature>
<organism evidence="2 3">
    <name type="scientific">Pleurotus eryngii</name>
    <name type="common">Boletus of the steppes</name>
    <dbReference type="NCBI Taxonomy" id="5323"/>
    <lineage>
        <taxon>Eukaryota</taxon>
        <taxon>Fungi</taxon>
        <taxon>Dikarya</taxon>
        <taxon>Basidiomycota</taxon>
        <taxon>Agaricomycotina</taxon>
        <taxon>Agaricomycetes</taxon>
        <taxon>Agaricomycetidae</taxon>
        <taxon>Agaricales</taxon>
        <taxon>Pleurotineae</taxon>
        <taxon>Pleurotaceae</taxon>
        <taxon>Pleurotus</taxon>
    </lineage>
</organism>
<accession>A0A9P6A7W0</accession>
<dbReference type="EMBL" id="MU154526">
    <property type="protein sequence ID" value="KAF9500758.1"/>
    <property type="molecule type" value="Genomic_DNA"/>
</dbReference>
<evidence type="ECO:0000256" key="1">
    <source>
        <dbReference type="SAM" id="MobiDB-lite"/>
    </source>
</evidence>
<proteinExistence type="predicted"/>
<dbReference type="Proteomes" id="UP000807025">
    <property type="component" value="Unassembled WGS sequence"/>
</dbReference>
<comment type="caution">
    <text evidence="2">The sequence shown here is derived from an EMBL/GenBank/DDBJ whole genome shotgun (WGS) entry which is preliminary data.</text>
</comment>
<evidence type="ECO:0000313" key="3">
    <source>
        <dbReference type="Proteomes" id="UP000807025"/>
    </source>
</evidence>
<reference evidence="2" key="1">
    <citation type="submission" date="2020-11" db="EMBL/GenBank/DDBJ databases">
        <authorList>
            <consortium name="DOE Joint Genome Institute"/>
            <person name="Ahrendt S."/>
            <person name="Riley R."/>
            <person name="Andreopoulos W."/>
            <person name="Labutti K."/>
            <person name="Pangilinan J."/>
            <person name="Ruiz-Duenas F.J."/>
            <person name="Barrasa J.M."/>
            <person name="Sanchez-Garcia M."/>
            <person name="Camarero S."/>
            <person name="Miyauchi S."/>
            <person name="Serrano A."/>
            <person name="Linde D."/>
            <person name="Babiker R."/>
            <person name="Drula E."/>
            <person name="Ayuso-Fernandez I."/>
            <person name="Pacheco R."/>
            <person name="Padilla G."/>
            <person name="Ferreira P."/>
            <person name="Barriuso J."/>
            <person name="Kellner H."/>
            <person name="Castanera R."/>
            <person name="Alfaro M."/>
            <person name="Ramirez L."/>
            <person name="Pisabarro A.G."/>
            <person name="Kuo A."/>
            <person name="Tritt A."/>
            <person name="Lipzen A."/>
            <person name="He G."/>
            <person name="Yan M."/>
            <person name="Ng V."/>
            <person name="Cullen D."/>
            <person name="Martin F."/>
            <person name="Rosso M.-N."/>
            <person name="Henrissat B."/>
            <person name="Hibbett D."/>
            <person name="Martinez A.T."/>
            <person name="Grigoriev I.V."/>
        </authorList>
    </citation>
    <scope>NUCLEOTIDE SEQUENCE</scope>
    <source>
        <strain evidence="2">ATCC 90797</strain>
    </source>
</reference>
<sequence length="677" mass="76178">MPTPPVVAPNPFAPFPNKAVFDINKWYWSQPNKSQADFDSLIQILSADGFDANDLSGINWNKIDRESGSSNSKSFDNSAGWSTRSAVIEVPSGKKNTPSAQFTVDRIFIKSLVEVIRVKFMSHTSIGFHYVPYKLIWAPNADREQEVSGELYNSPAFLAAHAKLQASPPEPGCMLPRNIAALMLWSNATHLTDFGSASLWPFYLQYGNQLKYDRAQPSLNAFDHIAYIQHLPQSIQQFIREFHGKAASKPLAYIHGIVIDCSDGFRRRMYLRFFTYSADYPEKVLLFLIRDMGNCPCPRCLVKKSAICALGTPADMKQQQDGKRVDSHALYMKITKARKLIYQQGYVVNSKLVDDLLKPESLVPTEVPPFSRDTIRYFGDNVSGMKKFAARNWEDIIQCIIPVVEGLLPEPHNSILLDLLFITAYTHGLCMLRMHTTETLHLLEAATIEFGKHVRKFADITSRKDHLPTASTAGNVQTAGTVETTESGPASTTAAAVPRPPQTMDPMVTKMRTFSLSTYKLHSAGGHYVDAIRDYGTTDSYTTQLARFNFPVNTGRYMRTSKKNFEEQMAAMDIRDQRICDIEHKLQLHNVRQSQLAEPTSNSPSKFDEDSESPSNVNTHHVIGISQRDYIDIGPWLLRNQADPAMKDFLPHLQDHLLARLCGLLHAGDSFMFDKDE</sequence>